<dbReference type="OrthoDB" id="3009728at2759"/>
<evidence type="ECO:0000256" key="1">
    <source>
        <dbReference type="SAM" id="MobiDB-lite"/>
    </source>
</evidence>
<dbReference type="GeneID" id="81425901"/>
<evidence type="ECO:0000313" key="3">
    <source>
        <dbReference type="EMBL" id="KAJ5169006.1"/>
    </source>
</evidence>
<organism evidence="3 4">
    <name type="scientific">Penicillium canariense</name>
    <dbReference type="NCBI Taxonomy" id="189055"/>
    <lineage>
        <taxon>Eukaryota</taxon>
        <taxon>Fungi</taxon>
        <taxon>Dikarya</taxon>
        <taxon>Ascomycota</taxon>
        <taxon>Pezizomycotina</taxon>
        <taxon>Eurotiomycetes</taxon>
        <taxon>Eurotiomycetidae</taxon>
        <taxon>Eurotiales</taxon>
        <taxon>Aspergillaceae</taxon>
        <taxon>Penicillium</taxon>
    </lineage>
</organism>
<dbReference type="EMBL" id="JAPQKN010000002">
    <property type="protein sequence ID" value="KAJ5169006.1"/>
    <property type="molecule type" value="Genomic_DNA"/>
</dbReference>
<keyword evidence="2" id="KW-0812">Transmembrane</keyword>
<comment type="caution">
    <text evidence="3">The sequence shown here is derived from an EMBL/GenBank/DDBJ whole genome shotgun (WGS) entry which is preliminary data.</text>
</comment>
<feature type="transmembrane region" description="Helical" evidence="2">
    <location>
        <begin position="36"/>
        <end position="55"/>
    </location>
</feature>
<evidence type="ECO:0000256" key="2">
    <source>
        <dbReference type="SAM" id="Phobius"/>
    </source>
</evidence>
<feature type="compositionally biased region" description="Basic and acidic residues" evidence="1">
    <location>
        <begin position="244"/>
        <end position="259"/>
    </location>
</feature>
<reference evidence="3" key="1">
    <citation type="submission" date="2022-11" db="EMBL/GenBank/DDBJ databases">
        <authorList>
            <person name="Petersen C."/>
        </authorList>
    </citation>
    <scope>NUCLEOTIDE SEQUENCE</scope>
    <source>
        <strain evidence="3">IBT 26290</strain>
    </source>
</reference>
<keyword evidence="2" id="KW-0472">Membrane</keyword>
<sequence>MLSTSLVILGLTPTLLSNLGPTIAESSTLSSQRPLLSWLLSFGAPAVMMCRIWTYDDPYNTIASRRNSSKLLDHFAIGRTRRYRWLINIVEYVFALAAIANIIHVSLDLEFRSVSTWYCESWWFPLTWVLILGLIHAIGTISFWMTPKTVGCADEAEGLDGLASKAPRIITTQAPNLLDSDSELSGLGHVMYGTLVFSSLMFLMVEDAVPVIIRYAASAVMCRFIIQYEEYRVKLDSPGGPERQSLEAKEVSHAAEREPLANGRSTV</sequence>
<dbReference type="RefSeq" id="XP_056545467.1">
    <property type="nucleotide sequence ID" value="XM_056686725.1"/>
</dbReference>
<evidence type="ECO:0000313" key="4">
    <source>
        <dbReference type="Proteomes" id="UP001149163"/>
    </source>
</evidence>
<name>A0A9W9I956_9EURO</name>
<reference evidence="3" key="2">
    <citation type="journal article" date="2023" name="IMA Fungus">
        <title>Comparative genomic study of the Penicillium genus elucidates a diverse pangenome and 15 lateral gene transfer events.</title>
        <authorList>
            <person name="Petersen C."/>
            <person name="Sorensen T."/>
            <person name="Nielsen M.R."/>
            <person name="Sondergaard T.E."/>
            <person name="Sorensen J.L."/>
            <person name="Fitzpatrick D.A."/>
            <person name="Frisvad J.C."/>
            <person name="Nielsen K.L."/>
        </authorList>
    </citation>
    <scope>NUCLEOTIDE SEQUENCE</scope>
    <source>
        <strain evidence="3">IBT 26290</strain>
    </source>
</reference>
<keyword evidence="4" id="KW-1185">Reference proteome</keyword>
<dbReference type="Proteomes" id="UP001149163">
    <property type="component" value="Unassembled WGS sequence"/>
</dbReference>
<gene>
    <name evidence="3" type="ORF">N7482_004600</name>
</gene>
<feature type="region of interest" description="Disordered" evidence="1">
    <location>
        <begin position="236"/>
        <end position="267"/>
    </location>
</feature>
<feature type="transmembrane region" description="Helical" evidence="2">
    <location>
        <begin position="123"/>
        <end position="144"/>
    </location>
</feature>
<protein>
    <submittedName>
        <fullName evidence="3">Uncharacterized protein</fullName>
    </submittedName>
</protein>
<accession>A0A9W9I956</accession>
<proteinExistence type="predicted"/>
<keyword evidence="2" id="KW-1133">Transmembrane helix</keyword>
<dbReference type="AlphaFoldDB" id="A0A9W9I956"/>
<feature type="transmembrane region" description="Helical" evidence="2">
    <location>
        <begin position="85"/>
        <end position="103"/>
    </location>
</feature>